<feature type="region of interest" description="Disordered" evidence="1">
    <location>
        <begin position="1"/>
        <end position="34"/>
    </location>
</feature>
<dbReference type="Proteomes" id="UP000235145">
    <property type="component" value="Unassembled WGS sequence"/>
</dbReference>
<sequence>MSNEFANHKTLGDDGGGTTNNPKKRSGYRRKPKRVVLPRIKTKKKDKENRASISRSSGNSCLCITRIAKLDSCTESPSSDPNCSDFSFDSLRGLIEKSDFFLNECNTHLDVNVSDN</sequence>
<dbReference type="PANTHER" id="PTHR35123:SF2">
    <property type="entry name" value="UBIQUITIN CARBOXYL-TERMINAL HYDROLASE-LIKE PROTEIN"/>
    <property type="match status" value="1"/>
</dbReference>
<dbReference type="Gramene" id="rna-gnl|WGS:NBSK|LSAT_1X75801_mrna">
    <property type="protein sequence ID" value="cds-PLY70590.1"/>
    <property type="gene ID" value="gene-LSAT_1X75801"/>
</dbReference>
<gene>
    <name evidence="2" type="ORF">LSAT_V11C100029820</name>
</gene>
<reference evidence="2 3" key="1">
    <citation type="journal article" date="2017" name="Nat. Commun.">
        <title>Genome assembly with in vitro proximity ligation data and whole-genome triplication in lettuce.</title>
        <authorList>
            <person name="Reyes-Chin-Wo S."/>
            <person name="Wang Z."/>
            <person name="Yang X."/>
            <person name="Kozik A."/>
            <person name="Arikit S."/>
            <person name="Song C."/>
            <person name="Xia L."/>
            <person name="Froenicke L."/>
            <person name="Lavelle D.O."/>
            <person name="Truco M.J."/>
            <person name="Xia R."/>
            <person name="Zhu S."/>
            <person name="Xu C."/>
            <person name="Xu H."/>
            <person name="Xu X."/>
            <person name="Cox K."/>
            <person name="Korf I."/>
            <person name="Meyers B.C."/>
            <person name="Michelmore R.W."/>
        </authorList>
    </citation>
    <scope>NUCLEOTIDE SEQUENCE [LARGE SCALE GENOMIC DNA]</scope>
    <source>
        <strain evidence="3">cv. Salinas</strain>
        <tissue evidence="2">Seedlings</tissue>
    </source>
</reference>
<protein>
    <submittedName>
        <fullName evidence="2">Uncharacterized protein</fullName>
    </submittedName>
</protein>
<dbReference type="EMBL" id="NBSK02000001">
    <property type="protein sequence ID" value="KAJ0225547.1"/>
    <property type="molecule type" value="Genomic_DNA"/>
</dbReference>
<name>A0A9R1WF26_LACSA</name>
<dbReference type="AlphaFoldDB" id="A0A9R1WF26"/>
<organism evidence="2 3">
    <name type="scientific">Lactuca sativa</name>
    <name type="common">Garden lettuce</name>
    <dbReference type="NCBI Taxonomy" id="4236"/>
    <lineage>
        <taxon>Eukaryota</taxon>
        <taxon>Viridiplantae</taxon>
        <taxon>Streptophyta</taxon>
        <taxon>Embryophyta</taxon>
        <taxon>Tracheophyta</taxon>
        <taxon>Spermatophyta</taxon>
        <taxon>Magnoliopsida</taxon>
        <taxon>eudicotyledons</taxon>
        <taxon>Gunneridae</taxon>
        <taxon>Pentapetalae</taxon>
        <taxon>asterids</taxon>
        <taxon>campanulids</taxon>
        <taxon>Asterales</taxon>
        <taxon>Asteraceae</taxon>
        <taxon>Cichorioideae</taxon>
        <taxon>Cichorieae</taxon>
        <taxon>Lactucinae</taxon>
        <taxon>Lactuca</taxon>
    </lineage>
</organism>
<evidence type="ECO:0000313" key="2">
    <source>
        <dbReference type="EMBL" id="KAJ0225547.1"/>
    </source>
</evidence>
<dbReference type="PANTHER" id="PTHR35123">
    <property type="entry name" value="OS07G0633900 PROTEIN-RELATED"/>
    <property type="match status" value="1"/>
</dbReference>
<accession>A0A9R1WF26</accession>
<feature type="compositionally biased region" description="Basic residues" evidence="1">
    <location>
        <begin position="22"/>
        <end position="34"/>
    </location>
</feature>
<comment type="caution">
    <text evidence="2">The sequence shown here is derived from an EMBL/GenBank/DDBJ whole genome shotgun (WGS) entry which is preliminary data.</text>
</comment>
<evidence type="ECO:0000313" key="3">
    <source>
        <dbReference type="Proteomes" id="UP000235145"/>
    </source>
</evidence>
<evidence type="ECO:0000256" key="1">
    <source>
        <dbReference type="SAM" id="MobiDB-lite"/>
    </source>
</evidence>
<feature type="compositionally biased region" description="Basic and acidic residues" evidence="1">
    <location>
        <begin position="1"/>
        <end position="12"/>
    </location>
</feature>
<keyword evidence="3" id="KW-1185">Reference proteome</keyword>
<proteinExistence type="predicted"/>